<dbReference type="EMBL" id="UXUI01007641">
    <property type="protein sequence ID" value="VDD88483.1"/>
    <property type="molecule type" value="Genomic_DNA"/>
</dbReference>
<reference evidence="4" key="1">
    <citation type="submission" date="2017-02" db="UniProtKB">
        <authorList>
            <consortium name="WormBaseParasite"/>
        </authorList>
    </citation>
    <scope>IDENTIFICATION</scope>
</reference>
<proteinExistence type="predicted"/>
<organism evidence="4">
    <name type="scientific">Enterobius vermicularis</name>
    <name type="common">Human pinworm</name>
    <dbReference type="NCBI Taxonomy" id="51028"/>
    <lineage>
        <taxon>Eukaryota</taxon>
        <taxon>Metazoa</taxon>
        <taxon>Ecdysozoa</taxon>
        <taxon>Nematoda</taxon>
        <taxon>Chromadorea</taxon>
        <taxon>Rhabditida</taxon>
        <taxon>Spirurina</taxon>
        <taxon>Oxyuridomorpha</taxon>
        <taxon>Oxyuroidea</taxon>
        <taxon>Oxyuridae</taxon>
        <taxon>Enterobius</taxon>
    </lineage>
</organism>
<accession>A0A0N4V1S5</accession>
<evidence type="ECO:0000313" key="4">
    <source>
        <dbReference type="WBParaSite" id="EVEC_0000391801-mRNA-1"/>
    </source>
</evidence>
<feature type="transmembrane region" description="Helical" evidence="1">
    <location>
        <begin position="122"/>
        <end position="145"/>
    </location>
</feature>
<dbReference type="SUPFAM" id="SSF81321">
    <property type="entry name" value="Family A G protein-coupled receptor-like"/>
    <property type="match status" value="1"/>
</dbReference>
<sequence>MSFLFDEPLKVATVEQDDHKIVDFQAMIQSSSTYDVENLLTNTATSDLLNYSFTAAAAAASEQSSDLDASSDTNFWRPLSSNITNDSTTLGLTDAVVDCGEMPAFCGCHPNYDSYGDAEIRVMGFIALPVILFGLFANIISIRIFTHRVMISSSINWYLAILSCSDTLILFSALCVLTLPRVGERFHAWFLVGIW</sequence>
<dbReference type="WBParaSite" id="EVEC_0000391801-mRNA-1">
    <property type="protein sequence ID" value="EVEC_0000391801-mRNA-1"/>
    <property type="gene ID" value="EVEC_0000391801"/>
</dbReference>
<dbReference type="OrthoDB" id="5832786at2759"/>
<protein>
    <submittedName>
        <fullName evidence="4">G_PROTEIN_RECEP_F1_2 domain-containing protein</fullName>
    </submittedName>
</protein>
<reference evidence="2 3" key="2">
    <citation type="submission" date="2018-10" db="EMBL/GenBank/DDBJ databases">
        <authorList>
            <consortium name="Pathogen Informatics"/>
        </authorList>
    </citation>
    <scope>NUCLEOTIDE SEQUENCE [LARGE SCALE GENOMIC DNA]</scope>
</reference>
<dbReference type="Gene3D" id="1.20.1070.10">
    <property type="entry name" value="Rhodopsin 7-helix transmembrane proteins"/>
    <property type="match status" value="1"/>
</dbReference>
<keyword evidence="1" id="KW-1133">Transmembrane helix</keyword>
<keyword evidence="1" id="KW-0812">Transmembrane</keyword>
<keyword evidence="3" id="KW-1185">Reference proteome</keyword>
<dbReference type="Proteomes" id="UP000274131">
    <property type="component" value="Unassembled WGS sequence"/>
</dbReference>
<evidence type="ECO:0000313" key="2">
    <source>
        <dbReference type="EMBL" id="VDD88483.1"/>
    </source>
</evidence>
<evidence type="ECO:0000313" key="3">
    <source>
        <dbReference type="Proteomes" id="UP000274131"/>
    </source>
</evidence>
<feature type="transmembrane region" description="Helical" evidence="1">
    <location>
        <begin position="157"/>
        <end position="179"/>
    </location>
</feature>
<name>A0A0N4V1S5_ENTVE</name>
<gene>
    <name evidence="2" type="ORF">EVEC_LOCUS3626</name>
</gene>
<dbReference type="STRING" id="51028.A0A0N4V1S5"/>
<keyword evidence="1" id="KW-0472">Membrane</keyword>
<dbReference type="AlphaFoldDB" id="A0A0N4V1S5"/>
<evidence type="ECO:0000256" key="1">
    <source>
        <dbReference type="SAM" id="Phobius"/>
    </source>
</evidence>